<feature type="domain" description="Alcohol dehydrogenase-like C-terminal" evidence="3">
    <location>
        <begin position="97"/>
        <end position="231"/>
    </location>
</feature>
<evidence type="ECO:0000313" key="4">
    <source>
        <dbReference type="EMBL" id="GAG12335.1"/>
    </source>
</evidence>
<keyword evidence="2" id="KW-0472">Membrane</keyword>
<dbReference type="Gene3D" id="3.90.180.10">
    <property type="entry name" value="Medium-chain alcohol dehydrogenases, catalytic domain"/>
    <property type="match status" value="1"/>
</dbReference>
<dbReference type="InterPro" id="IPR036291">
    <property type="entry name" value="NAD(P)-bd_dom_sf"/>
</dbReference>
<dbReference type="AlphaFoldDB" id="X0V2J6"/>
<dbReference type="InterPro" id="IPR011032">
    <property type="entry name" value="GroES-like_sf"/>
</dbReference>
<feature type="transmembrane region" description="Helical" evidence="2">
    <location>
        <begin position="89"/>
        <end position="109"/>
    </location>
</feature>
<gene>
    <name evidence="4" type="ORF">S01H1_37445</name>
</gene>
<reference evidence="4" key="1">
    <citation type="journal article" date="2014" name="Front. Microbiol.">
        <title>High frequency of phylogenetically diverse reductive dehalogenase-homologous genes in deep subseafloor sedimentary metagenomes.</title>
        <authorList>
            <person name="Kawai M."/>
            <person name="Futagami T."/>
            <person name="Toyoda A."/>
            <person name="Takaki Y."/>
            <person name="Nishi S."/>
            <person name="Hori S."/>
            <person name="Arai W."/>
            <person name="Tsubouchi T."/>
            <person name="Morono Y."/>
            <person name="Uchiyama I."/>
            <person name="Ito T."/>
            <person name="Fujiyama A."/>
            <person name="Inagaki F."/>
            <person name="Takami H."/>
        </authorList>
    </citation>
    <scope>NUCLEOTIDE SEQUENCE</scope>
    <source>
        <strain evidence="4">Expedition CK06-06</strain>
    </source>
</reference>
<protein>
    <recommendedName>
        <fullName evidence="3">Alcohol dehydrogenase-like C-terminal domain-containing protein</fullName>
    </recommendedName>
</protein>
<evidence type="ECO:0000256" key="1">
    <source>
        <dbReference type="ARBA" id="ARBA00023002"/>
    </source>
</evidence>
<organism evidence="4">
    <name type="scientific">marine sediment metagenome</name>
    <dbReference type="NCBI Taxonomy" id="412755"/>
    <lineage>
        <taxon>unclassified sequences</taxon>
        <taxon>metagenomes</taxon>
        <taxon>ecological metagenomes</taxon>
    </lineage>
</organism>
<dbReference type="SUPFAM" id="SSF50129">
    <property type="entry name" value="GroES-like"/>
    <property type="match status" value="1"/>
</dbReference>
<dbReference type="InterPro" id="IPR050129">
    <property type="entry name" value="Zn_alcohol_dh"/>
</dbReference>
<dbReference type="SUPFAM" id="SSF51735">
    <property type="entry name" value="NAD(P)-binding Rossmann-fold domains"/>
    <property type="match status" value="1"/>
</dbReference>
<feature type="non-terminal residue" evidence="4">
    <location>
        <position position="1"/>
    </location>
</feature>
<dbReference type="PANTHER" id="PTHR43401">
    <property type="entry name" value="L-THREONINE 3-DEHYDROGENASE"/>
    <property type="match status" value="1"/>
</dbReference>
<evidence type="ECO:0000259" key="3">
    <source>
        <dbReference type="Pfam" id="PF00107"/>
    </source>
</evidence>
<sequence length="269" mass="28708">RGISPMCKNCQAGNYSSCANFAEGNLPPGTGIGGNSRTGGGWGEYFVAHTERVYVLPESISDRTGLFIEPFCCALHSVMKLTLKDEPTILVFGAGTIGLCTIAALRVLGFSGRILVAAKYPFQQEAARQMGADVIVPTGGRELLEKVAELTGGKVHKARFSSNCTLMGGVDVVFDWVGNTQTVTDSLKLLRGGGDMILGGIGNPRDVDWTALWFQEGVIHGSSGHATETYEGKRITTFELAIRLLSESGLSLDGLLTHTFTLDQYAQAL</sequence>
<keyword evidence="1" id="KW-0560">Oxidoreductase</keyword>
<dbReference type="PANTHER" id="PTHR43401:SF2">
    <property type="entry name" value="L-THREONINE 3-DEHYDROGENASE"/>
    <property type="match status" value="1"/>
</dbReference>
<accession>X0V2J6</accession>
<dbReference type="EMBL" id="BARS01023519">
    <property type="protein sequence ID" value="GAG12335.1"/>
    <property type="molecule type" value="Genomic_DNA"/>
</dbReference>
<keyword evidence="2" id="KW-0812">Transmembrane</keyword>
<name>X0V2J6_9ZZZZ</name>
<dbReference type="GO" id="GO:0016491">
    <property type="term" value="F:oxidoreductase activity"/>
    <property type="evidence" value="ECO:0007669"/>
    <property type="project" value="UniProtKB-KW"/>
</dbReference>
<dbReference type="Gene3D" id="3.40.50.720">
    <property type="entry name" value="NAD(P)-binding Rossmann-like Domain"/>
    <property type="match status" value="1"/>
</dbReference>
<dbReference type="Pfam" id="PF00107">
    <property type="entry name" value="ADH_zinc_N"/>
    <property type="match status" value="1"/>
</dbReference>
<dbReference type="InterPro" id="IPR013149">
    <property type="entry name" value="ADH-like_C"/>
</dbReference>
<keyword evidence="2" id="KW-1133">Transmembrane helix</keyword>
<feature type="non-terminal residue" evidence="4">
    <location>
        <position position="269"/>
    </location>
</feature>
<evidence type="ECO:0000256" key="2">
    <source>
        <dbReference type="SAM" id="Phobius"/>
    </source>
</evidence>
<comment type="caution">
    <text evidence="4">The sequence shown here is derived from an EMBL/GenBank/DDBJ whole genome shotgun (WGS) entry which is preliminary data.</text>
</comment>
<proteinExistence type="predicted"/>